<proteinExistence type="predicted"/>
<dbReference type="EMBL" id="LR862140">
    <property type="protein sequence ID" value="CAD1820412.1"/>
    <property type="molecule type" value="Genomic_DNA"/>
</dbReference>
<feature type="compositionally biased region" description="Low complexity" evidence="1">
    <location>
        <begin position="125"/>
        <end position="138"/>
    </location>
</feature>
<gene>
    <name evidence="2" type="ORF">CB5_LOCUS3623</name>
</gene>
<evidence type="ECO:0000256" key="1">
    <source>
        <dbReference type="SAM" id="MobiDB-lite"/>
    </source>
</evidence>
<feature type="compositionally biased region" description="Basic and acidic residues" evidence="1">
    <location>
        <begin position="144"/>
        <end position="166"/>
    </location>
</feature>
<name>A0A6V7NP71_ANACO</name>
<sequence>MAAEHVVKEAAAEEKEEATAAAAFLLAIIRALFDKLFFNLYSQILFIDSLRITVQCNVHNGILQFEIKLCYSGNLSKLIDIVDDDDVGNIRRFYKPHAYLMELYARRRSRRQCRPPDTSGDLWRSSPTSPKPSATALPLCGRPELVRAKTEPPRPPHDAAAHGGVHHDTLGLRQRIDVAPTSSGRRLAAGALEPESSLADWITAAAPPVASRRWPTLALDPIDRPRSSPAGALAVRPPPASPSSALAGKQSRSFAEVRVARALAAVVGIAPKGEHGLQHAEACQRVSRFG</sequence>
<reference evidence="2" key="1">
    <citation type="submission" date="2020-07" db="EMBL/GenBank/DDBJ databases">
        <authorList>
            <person name="Lin J."/>
        </authorList>
    </citation>
    <scope>NUCLEOTIDE SEQUENCE</scope>
</reference>
<dbReference type="AlphaFoldDB" id="A0A6V7NP71"/>
<feature type="region of interest" description="Disordered" evidence="1">
    <location>
        <begin position="228"/>
        <end position="250"/>
    </location>
</feature>
<evidence type="ECO:0000313" key="2">
    <source>
        <dbReference type="EMBL" id="CAD1820412.1"/>
    </source>
</evidence>
<accession>A0A6V7NP71</accession>
<feature type="region of interest" description="Disordered" evidence="1">
    <location>
        <begin position="111"/>
        <end position="166"/>
    </location>
</feature>
<organism evidence="2">
    <name type="scientific">Ananas comosus var. bracteatus</name>
    <name type="common">red pineapple</name>
    <dbReference type="NCBI Taxonomy" id="296719"/>
    <lineage>
        <taxon>Eukaryota</taxon>
        <taxon>Viridiplantae</taxon>
        <taxon>Streptophyta</taxon>
        <taxon>Embryophyta</taxon>
        <taxon>Tracheophyta</taxon>
        <taxon>Spermatophyta</taxon>
        <taxon>Magnoliopsida</taxon>
        <taxon>Liliopsida</taxon>
        <taxon>Poales</taxon>
        <taxon>Bromeliaceae</taxon>
        <taxon>Bromelioideae</taxon>
        <taxon>Ananas</taxon>
    </lineage>
</organism>
<protein>
    <submittedName>
        <fullName evidence="2">Uncharacterized protein</fullName>
    </submittedName>
</protein>